<dbReference type="AlphaFoldDB" id="A0A846YDR2"/>
<protein>
    <submittedName>
        <fullName evidence="1">Uncharacterized protein</fullName>
    </submittedName>
</protein>
<comment type="caution">
    <text evidence="1">The sequence shown here is derived from an EMBL/GenBank/DDBJ whole genome shotgun (WGS) entry which is preliminary data.</text>
</comment>
<name>A0A846YDR2_9NOCA</name>
<reference evidence="1 2" key="1">
    <citation type="submission" date="2020-04" db="EMBL/GenBank/DDBJ databases">
        <title>MicrobeNet Type strains.</title>
        <authorList>
            <person name="Nicholson A.C."/>
        </authorList>
    </citation>
    <scope>NUCLEOTIDE SEQUENCE [LARGE SCALE GENOMIC DNA]</scope>
    <source>
        <strain evidence="1 2">JCM 3332</strain>
    </source>
</reference>
<dbReference type="RefSeq" id="WP_157116273.1">
    <property type="nucleotide sequence ID" value="NZ_JAAXOT010000003.1"/>
</dbReference>
<sequence>MNARPVEALTTPEPEDPIPDLVELATNANLVSPAYWLNGVCKTLTGFDPIGTITNYVAGDWAAVDQAGIAIGNMAKYNADFGAAIEDAVKEFETSWKGNAADGSREYFQELVDGLNGQIEAIQDMSYRIDSFAGESYLMAQTVSAIVQKMFDDAFLYFVFQAAAASLTSTVAGAPAGAAMQAAAAVRALGVIKHGIALHGQFGMWFAASEGVLGAVEAGMNAVVEFPEIPGITAAEGYDHPGAIAT</sequence>
<dbReference type="SUPFAM" id="SSF140453">
    <property type="entry name" value="EsxAB dimer-like"/>
    <property type="match status" value="1"/>
</dbReference>
<gene>
    <name evidence="1" type="ORF">HGA15_06845</name>
</gene>
<keyword evidence="2" id="KW-1185">Reference proteome</keyword>
<evidence type="ECO:0000313" key="2">
    <source>
        <dbReference type="Proteomes" id="UP000570678"/>
    </source>
</evidence>
<accession>A0A846YDR2</accession>
<evidence type="ECO:0000313" key="1">
    <source>
        <dbReference type="EMBL" id="NKY55880.1"/>
    </source>
</evidence>
<organism evidence="1 2">
    <name type="scientific">Nocardia flavorosea</name>
    <dbReference type="NCBI Taxonomy" id="53429"/>
    <lineage>
        <taxon>Bacteria</taxon>
        <taxon>Bacillati</taxon>
        <taxon>Actinomycetota</taxon>
        <taxon>Actinomycetes</taxon>
        <taxon>Mycobacteriales</taxon>
        <taxon>Nocardiaceae</taxon>
        <taxon>Nocardia</taxon>
    </lineage>
</organism>
<dbReference type="EMBL" id="JAAXOT010000003">
    <property type="protein sequence ID" value="NKY55880.1"/>
    <property type="molecule type" value="Genomic_DNA"/>
</dbReference>
<dbReference type="InterPro" id="IPR036689">
    <property type="entry name" value="ESAT-6-like_sf"/>
</dbReference>
<dbReference type="Proteomes" id="UP000570678">
    <property type="component" value="Unassembled WGS sequence"/>
</dbReference>
<proteinExistence type="predicted"/>